<organism evidence="4 5">
    <name type="scientific">Aquisalibacillus elongatus</name>
    <dbReference type="NCBI Taxonomy" id="485577"/>
    <lineage>
        <taxon>Bacteria</taxon>
        <taxon>Bacillati</taxon>
        <taxon>Bacillota</taxon>
        <taxon>Bacilli</taxon>
        <taxon>Bacillales</taxon>
        <taxon>Bacillaceae</taxon>
        <taxon>Aquisalibacillus</taxon>
    </lineage>
</organism>
<feature type="transmembrane region" description="Helical" evidence="1">
    <location>
        <begin position="12"/>
        <end position="34"/>
    </location>
</feature>
<dbReference type="OrthoDB" id="1953204at2"/>
<name>A0A3N5BXX9_9BACI</name>
<evidence type="ECO:0000256" key="1">
    <source>
        <dbReference type="SAM" id="Phobius"/>
    </source>
</evidence>
<dbReference type="Proteomes" id="UP000276443">
    <property type="component" value="Unassembled WGS sequence"/>
</dbReference>
<evidence type="ECO:0000259" key="2">
    <source>
        <dbReference type="Pfam" id="PF09922"/>
    </source>
</evidence>
<dbReference type="NCBIfam" id="NF040535">
    <property type="entry name" value="LiaF_C_term"/>
    <property type="match status" value="1"/>
</dbReference>
<dbReference type="InterPro" id="IPR016975">
    <property type="entry name" value="Cell_wall_LiaF"/>
</dbReference>
<dbReference type="Pfam" id="PF09922">
    <property type="entry name" value="LiaF-like_C"/>
    <property type="match status" value="1"/>
</dbReference>
<evidence type="ECO:0000313" key="4">
    <source>
        <dbReference type="EMBL" id="RPF52032.1"/>
    </source>
</evidence>
<proteinExistence type="predicted"/>
<dbReference type="InterPro" id="IPR054331">
    <property type="entry name" value="LiaF_TM"/>
</dbReference>
<evidence type="ECO:0000259" key="3">
    <source>
        <dbReference type="Pfam" id="PF22570"/>
    </source>
</evidence>
<dbReference type="InterPro" id="IPR024425">
    <property type="entry name" value="LiaF-like_C"/>
</dbReference>
<dbReference type="PIRSF" id="PIRSF031509">
    <property type="entry name" value="Cell_wall_LiaF/YvqF"/>
    <property type="match status" value="1"/>
</dbReference>
<keyword evidence="1" id="KW-0812">Transmembrane</keyword>
<accession>A0A3N5BXX9</accession>
<dbReference type="EMBL" id="RKRF01000010">
    <property type="protein sequence ID" value="RPF52032.1"/>
    <property type="molecule type" value="Genomic_DNA"/>
</dbReference>
<keyword evidence="1" id="KW-0472">Membrane</keyword>
<reference evidence="4 5" key="1">
    <citation type="submission" date="2018-11" db="EMBL/GenBank/DDBJ databases">
        <title>Genomic Encyclopedia of Type Strains, Phase IV (KMG-IV): sequencing the most valuable type-strain genomes for metagenomic binning, comparative biology and taxonomic classification.</title>
        <authorList>
            <person name="Goeker M."/>
        </authorList>
    </citation>
    <scope>NUCLEOTIDE SEQUENCE [LARGE SCALE GENOMIC DNA]</scope>
    <source>
        <strain evidence="4 5">DSM 18090</strain>
    </source>
</reference>
<keyword evidence="5" id="KW-1185">Reference proteome</keyword>
<keyword evidence="1" id="KW-1133">Transmembrane helix</keyword>
<protein>
    <submittedName>
        <fullName evidence="4">Lia operon protein LiaF</fullName>
    </submittedName>
</protein>
<feature type="transmembrane region" description="Helical" evidence="1">
    <location>
        <begin position="40"/>
        <end position="61"/>
    </location>
</feature>
<dbReference type="GO" id="GO:0016020">
    <property type="term" value="C:membrane"/>
    <property type="evidence" value="ECO:0007669"/>
    <property type="project" value="InterPro"/>
</dbReference>
<feature type="domain" description="LiaF transmembrane" evidence="3">
    <location>
        <begin position="14"/>
        <end position="120"/>
    </location>
</feature>
<feature type="transmembrane region" description="Helical" evidence="1">
    <location>
        <begin position="99"/>
        <end position="116"/>
    </location>
</feature>
<feature type="domain" description="Cell wall-active antibiotics response LiaF-like C-terminal" evidence="2">
    <location>
        <begin position="160"/>
        <end position="271"/>
    </location>
</feature>
<sequence>MFFRFFTKVAKWTIAFILIGFGLVLILQNINLISLEMSNIVWRSWPIILVIIGLLSFINHFSPYKSGGWKFGSFLMVYGGLLWADNFNVGGIEFELIDIWKLWPLILIYIGANILFGNKTMSVYVGGDVDYSGYGGKQVKKAKAQKGKYKYHLKKEKNLIGDFNFSDDNWKVKDMNLWSGIGDVDIDFSKAYIPNEETKIVLRGYIGDVHIKMPDDVSCRIYANVSIGDATIFNQHRSSFGNAITYESDDYEEATRKIDLHMDYKIGDITVDYV</sequence>
<feature type="transmembrane region" description="Helical" evidence="1">
    <location>
        <begin position="68"/>
        <end position="84"/>
    </location>
</feature>
<dbReference type="Pfam" id="PF22570">
    <property type="entry name" value="LiaF-TM"/>
    <property type="match status" value="1"/>
</dbReference>
<comment type="caution">
    <text evidence="4">The sequence shown here is derived from an EMBL/GenBank/DDBJ whole genome shotgun (WGS) entry which is preliminary data.</text>
</comment>
<dbReference type="RefSeq" id="WP_124222116.1">
    <property type="nucleotide sequence ID" value="NZ_RKRF01000010.1"/>
</dbReference>
<evidence type="ECO:0000313" key="5">
    <source>
        <dbReference type="Proteomes" id="UP000276443"/>
    </source>
</evidence>
<dbReference type="AlphaFoldDB" id="A0A3N5BXX9"/>
<dbReference type="InterPro" id="IPR047793">
    <property type="entry name" value="LiaF_C"/>
</dbReference>
<gene>
    <name evidence="4" type="ORF">EDC24_2022</name>
</gene>